<gene>
    <name evidence="4" type="ORF">QYE76_054723</name>
</gene>
<dbReference type="InterPro" id="IPR001878">
    <property type="entry name" value="Znf_CCHC"/>
</dbReference>
<dbReference type="InterPro" id="IPR036875">
    <property type="entry name" value="Znf_CCHC_sf"/>
</dbReference>
<reference evidence="4" key="1">
    <citation type="submission" date="2023-07" db="EMBL/GenBank/DDBJ databases">
        <title>A chromosome-level genome assembly of Lolium multiflorum.</title>
        <authorList>
            <person name="Chen Y."/>
            <person name="Copetti D."/>
            <person name="Kolliker R."/>
            <person name="Studer B."/>
        </authorList>
    </citation>
    <scope>NUCLEOTIDE SEQUENCE</scope>
    <source>
        <strain evidence="4">02402/16</strain>
        <tissue evidence="4">Leaf</tissue>
    </source>
</reference>
<evidence type="ECO:0000313" key="4">
    <source>
        <dbReference type="EMBL" id="KAK1666564.1"/>
    </source>
</evidence>
<accession>A0AAD8WL95</accession>
<name>A0AAD8WL95_LOLMU</name>
<feature type="compositionally biased region" description="Basic residues" evidence="2">
    <location>
        <begin position="255"/>
        <end position="266"/>
    </location>
</feature>
<dbReference type="Pfam" id="PF00098">
    <property type="entry name" value="zf-CCHC"/>
    <property type="match status" value="1"/>
</dbReference>
<dbReference type="Gene3D" id="4.10.60.10">
    <property type="entry name" value="Zinc finger, CCHC-type"/>
    <property type="match status" value="1"/>
</dbReference>
<dbReference type="GO" id="GO:0008270">
    <property type="term" value="F:zinc ion binding"/>
    <property type="evidence" value="ECO:0007669"/>
    <property type="project" value="UniProtKB-KW"/>
</dbReference>
<evidence type="ECO:0000259" key="3">
    <source>
        <dbReference type="PROSITE" id="PS50158"/>
    </source>
</evidence>
<dbReference type="Proteomes" id="UP001231189">
    <property type="component" value="Unassembled WGS sequence"/>
</dbReference>
<keyword evidence="1" id="KW-0863">Zinc-finger</keyword>
<evidence type="ECO:0000256" key="1">
    <source>
        <dbReference type="PROSITE-ProRule" id="PRU00047"/>
    </source>
</evidence>
<feature type="domain" description="CCHC-type" evidence="3">
    <location>
        <begin position="279"/>
        <end position="293"/>
    </location>
</feature>
<feature type="region of interest" description="Disordered" evidence="2">
    <location>
        <begin position="185"/>
        <end position="205"/>
    </location>
</feature>
<dbReference type="PROSITE" id="PS50158">
    <property type="entry name" value="ZF_CCHC"/>
    <property type="match status" value="1"/>
</dbReference>
<dbReference type="SUPFAM" id="SSF57756">
    <property type="entry name" value="Retrovirus zinc finger-like domains"/>
    <property type="match status" value="1"/>
</dbReference>
<keyword evidence="1" id="KW-0862">Zinc</keyword>
<protein>
    <recommendedName>
        <fullName evidence="3">CCHC-type domain-containing protein</fullName>
    </recommendedName>
</protein>
<keyword evidence="5" id="KW-1185">Reference proteome</keyword>
<sequence>MDKENANPIVHGAVGSKRDASLFDAVPSTDVAAVPSTDVAASSAGASEAAVAGGAQIPPGWDPYEQVPYVPPPNPYDTSMEDPWNELSGSDVGSDDEHHDIKTRQVLRRLQVGKYVSYFAIDKGVYRCPFCTRRLGGTDFNCLLTHAENIGNTNPKVGASVNPHSFRAKHLALGMHLRSIQRVEISDGRMPPLKPKAQQQVEAEADGLKAQGTSLKNDLVKSQEGKCKLDTMLSVQQSPNDKSGLGFNSNNNNKSKNKSKNNKKNKGQVQVKDPAKIVCFKCNIEGHHVRSCPLKKKQKGKRPQAQTHIQPQVEEMPLPKKNQANAPIMEKSSEKKEKKRTFYICHEKGHISSFCTIGTSSNSITIDDVYSLRKDEGGNVFSKFVGAQSGVKKRTI</sequence>
<evidence type="ECO:0000313" key="5">
    <source>
        <dbReference type="Proteomes" id="UP001231189"/>
    </source>
</evidence>
<feature type="region of interest" description="Disordered" evidence="2">
    <location>
        <begin position="234"/>
        <end position="270"/>
    </location>
</feature>
<keyword evidence="1" id="KW-0479">Metal-binding</keyword>
<dbReference type="SMART" id="SM00343">
    <property type="entry name" value="ZnF_C2HC"/>
    <property type="match status" value="2"/>
</dbReference>
<organism evidence="4 5">
    <name type="scientific">Lolium multiflorum</name>
    <name type="common">Italian ryegrass</name>
    <name type="synonym">Lolium perenne subsp. multiflorum</name>
    <dbReference type="NCBI Taxonomy" id="4521"/>
    <lineage>
        <taxon>Eukaryota</taxon>
        <taxon>Viridiplantae</taxon>
        <taxon>Streptophyta</taxon>
        <taxon>Embryophyta</taxon>
        <taxon>Tracheophyta</taxon>
        <taxon>Spermatophyta</taxon>
        <taxon>Magnoliopsida</taxon>
        <taxon>Liliopsida</taxon>
        <taxon>Poales</taxon>
        <taxon>Poaceae</taxon>
        <taxon>BOP clade</taxon>
        <taxon>Pooideae</taxon>
        <taxon>Poodae</taxon>
        <taxon>Poeae</taxon>
        <taxon>Poeae Chloroplast Group 2 (Poeae type)</taxon>
        <taxon>Loliodinae</taxon>
        <taxon>Loliinae</taxon>
        <taxon>Lolium</taxon>
    </lineage>
</organism>
<evidence type="ECO:0000256" key="2">
    <source>
        <dbReference type="SAM" id="MobiDB-lite"/>
    </source>
</evidence>
<dbReference type="GO" id="GO:0003676">
    <property type="term" value="F:nucleic acid binding"/>
    <property type="evidence" value="ECO:0007669"/>
    <property type="project" value="InterPro"/>
</dbReference>
<dbReference type="AlphaFoldDB" id="A0AAD8WL95"/>
<dbReference type="EMBL" id="JAUUTY010000003">
    <property type="protein sequence ID" value="KAK1666564.1"/>
    <property type="molecule type" value="Genomic_DNA"/>
</dbReference>
<proteinExistence type="predicted"/>
<comment type="caution">
    <text evidence="4">The sequence shown here is derived from an EMBL/GenBank/DDBJ whole genome shotgun (WGS) entry which is preliminary data.</text>
</comment>